<keyword evidence="5" id="KW-0067">ATP-binding</keyword>
<dbReference type="Proteomes" id="UP000011087">
    <property type="component" value="Unassembled WGS sequence"/>
</dbReference>
<dbReference type="PANTHER" id="PTHR48466:SF2">
    <property type="entry name" value="OS10G0509000 PROTEIN"/>
    <property type="match status" value="1"/>
</dbReference>
<dbReference type="InterPro" id="IPR045076">
    <property type="entry name" value="MutS"/>
</dbReference>
<keyword evidence="3" id="KW-0547">Nucleotide-binding</keyword>
<keyword evidence="6" id="KW-0694">RNA-binding</keyword>
<dbReference type="GO" id="GO:0045910">
    <property type="term" value="P:negative regulation of DNA recombination"/>
    <property type="evidence" value="ECO:0007669"/>
    <property type="project" value="InterPro"/>
</dbReference>
<dbReference type="NCBIfam" id="TIGR01069">
    <property type="entry name" value="mutS2"/>
    <property type="match status" value="1"/>
</dbReference>
<reference evidence="13" key="2">
    <citation type="submission" date="2012-11" db="EMBL/GenBank/DDBJ databases">
        <authorList>
            <person name="Kuo A."/>
            <person name="Curtis B.A."/>
            <person name="Tanifuji G."/>
            <person name="Burki F."/>
            <person name="Gruber A."/>
            <person name="Irimia M."/>
            <person name="Maruyama S."/>
            <person name="Arias M.C."/>
            <person name="Ball S.G."/>
            <person name="Gile G.H."/>
            <person name="Hirakawa Y."/>
            <person name="Hopkins J.F."/>
            <person name="Rensing S.A."/>
            <person name="Schmutz J."/>
            <person name="Symeonidi A."/>
            <person name="Elias M."/>
            <person name="Eveleigh R.J."/>
            <person name="Herman E.K."/>
            <person name="Klute M.J."/>
            <person name="Nakayama T."/>
            <person name="Obornik M."/>
            <person name="Reyes-Prieto A."/>
            <person name="Armbrust E.V."/>
            <person name="Aves S.J."/>
            <person name="Beiko R.G."/>
            <person name="Coutinho P."/>
            <person name="Dacks J.B."/>
            <person name="Durnford D.G."/>
            <person name="Fast N.M."/>
            <person name="Green B.R."/>
            <person name="Grisdale C."/>
            <person name="Hempe F."/>
            <person name="Henrissat B."/>
            <person name="Hoppner M.P."/>
            <person name="Ishida K.-I."/>
            <person name="Kim E."/>
            <person name="Koreny L."/>
            <person name="Kroth P.G."/>
            <person name="Liu Y."/>
            <person name="Malik S.-B."/>
            <person name="Maier U.G."/>
            <person name="McRose D."/>
            <person name="Mock T."/>
            <person name="Neilson J.A."/>
            <person name="Onodera N.T."/>
            <person name="Poole A.M."/>
            <person name="Pritham E.J."/>
            <person name="Richards T.A."/>
            <person name="Rocap G."/>
            <person name="Roy S.W."/>
            <person name="Sarai C."/>
            <person name="Schaack S."/>
            <person name="Shirato S."/>
            <person name="Slamovits C.H."/>
            <person name="Spencer D.F."/>
            <person name="Suzuki S."/>
            <person name="Worden A.Z."/>
            <person name="Zauner S."/>
            <person name="Barry K."/>
            <person name="Bell C."/>
            <person name="Bharti A.K."/>
            <person name="Crow J.A."/>
            <person name="Grimwood J."/>
            <person name="Kramer R."/>
            <person name="Lindquist E."/>
            <person name="Lucas S."/>
            <person name="Salamov A."/>
            <person name="McFadden G.I."/>
            <person name="Lane C.E."/>
            <person name="Keeling P.J."/>
            <person name="Gray M.W."/>
            <person name="Grigoriev I.V."/>
            <person name="Archibald J.M."/>
        </authorList>
    </citation>
    <scope>NUCLEOTIDE SEQUENCE</scope>
    <source>
        <strain evidence="13">CCMP2712</strain>
    </source>
</reference>
<evidence type="ECO:0000256" key="3">
    <source>
        <dbReference type="ARBA" id="ARBA00022741"/>
    </source>
</evidence>
<feature type="region of interest" description="Disordered" evidence="9">
    <location>
        <begin position="52"/>
        <end position="100"/>
    </location>
</feature>
<dbReference type="GO" id="GO:0004519">
    <property type="term" value="F:endonuclease activity"/>
    <property type="evidence" value="ECO:0007669"/>
    <property type="project" value="UniProtKB-KW"/>
</dbReference>
<evidence type="ECO:0000259" key="10">
    <source>
        <dbReference type="PROSITE" id="PS50828"/>
    </source>
</evidence>
<dbReference type="InterPro" id="IPR027417">
    <property type="entry name" value="P-loop_NTPase"/>
</dbReference>
<name>L1J4K8_GUITC</name>
<feature type="compositionally biased region" description="Polar residues" evidence="9">
    <location>
        <begin position="73"/>
        <end position="91"/>
    </location>
</feature>
<evidence type="ECO:0000256" key="9">
    <source>
        <dbReference type="SAM" id="MobiDB-lite"/>
    </source>
</evidence>
<dbReference type="InterPro" id="IPR046893">
    <property type="entry name" value="MSSS"/>
</dbReference>
<feature type="coiled-coil region" evidence="8">
    <location>
        <begin position="611"/>
        <end position="725"/>
    </location>
</feature>
<keyword evidence="8" id="KW-0175">Coiled coil</keyword>
<dbReference type="Gene3D" id="1.10.1420.10">
    <property type="match status" value="2"/>
</dbReference>
<dbReference type="InterPro" id="IPR000432">
    <property type="entry name" value="DNA_mismatch_repair_MutS_C"/>
</dbReference>
<dbReference type="SMART" id="SM00463">
    <property type="entry name" value="SMR"/>
    <property type="match status" value="1"/>
</dbReference>
<dbReference type="SUPFAM" id="SSF52540">
    <property type="entry name" value="P-loop containing nucleoside triphosphate hydrolases"/>
    <property type="match status" value="1"/>
</dbReference>
<evidence type="ECO:0000256" key="6">
    <source>
        <dbReference type="ARBA" id="ARBA00022884"/>
    </source>
</evidence>
<evidence type="ECO:0000256" key="2">
    <source>
        <dbReference type="ARBA" id="ARBA00022730"/>
    </source>
</evidence>
<evidence type="ECO:0000256" key="7">
    <source>
        <dbReference type="ARBA" id="ARBA00023125"/>
    </source>
</evidence>
<dbReference type="InterPro" id="IPR005747">
    <property type="entry name" value="MutS2"/>
</dbReference>
<keyword evidence="4" id="KW-0378">Hydrolase</keyword>
<dbReference type="PROSITE" id="PS50828">
    <property type="entry name" value="SMR"/>
    <property type="match status" value="1"/>
</dbReference>
<dbReference type="GO" id="GO:0030983">
    <property type="term" value="F:mismatched DNA binding"/>
    <property type="evidence" value="ECO:0007669"/>
    <property type="project" value="InterPro"/>
</dbReference>
<dbReference type="GO" id="GO:0009507">
    <property type="term" value="C:chloroplast"/>
    <property type="evidence" value="ECO:0007669"/>
    <property type="project" value="UniProtKB-SubCell"/>
</dbReference>
<accession>L1J4K8</accession>
<dbReference type="SMART" id="SM00533">
    <property type="entry name" value="MUTSd"/>
    <property type="match status" value="1"/>
</dbReference>
<dbReference type="PROSITE" id="PS00486">
    <property type="entry name" value="DNA_MISMATCH_REPAIR_2"/>
    <property type="match status" value="1"/>
</dbReference>
<dbReference type="EMBL" id="JH993010">
    <property type="protein sequence ID" value="EKX43436.1"/>
    <property type="molecule type" value="Genomic_DNA"/>
</dbReference>
<dbReference type="HAMAP" id="MF_00092">
    <property type="entry name" value="MutS2"/>
    <property type="match status" value="1"/>
</dbReference>
<dbReference type="EnsemblProtists" id="EKX43436">
    <property type="protein sequence ID" value="EKX43436"/>
    <property type="gene ID" value="GUITHDRAFT_110559"/>
</dbReference>
<evidence type="ECO:0000313" key="13">
    <source>
        <dbReference type="Proteomes" id="UP000011087"/>
    </source>
</evidence>
<dbReference type="Pfam" id="PF00488">
    <property type="entry name" value="MutS_V"/>
    <property type="match status" value="1"/>
</dbReference>
<dbReference type="STRING" id="905079.L1J4K8"/>
<feature type="compositionally biased region" description="Low complexity" evidence="9">
    <location>
        <begin position="785"/>
        <end position="796"/>
    </location>
</feature>
<dbReference type="KEGG" id="gtt:GUITHDRAFT_110559"/>
<evidence type="ECO:0000313" key="12">
    <source>
        <dbReference type="EnsemblProtists" id="EKX43436"/>
    </source>
</evidence>
<dbReference type="OrthoDB" id="1924787at2759"/>
<dbReference type="GeneID" id="17300094"/>
<dbReference type="Pfam" id="PF20297">
    <property type="entry name" value="MSSS"/>
    <property type="match status" value="1"/>
</dbReference>
<dbReference type="eggNOG" id="ENOG502QRQR">
    <property type="taxonomic scope" value="Eukaryota"/>
</dbReference>
<dbReference type="HOGENOM" id="CLU_011252_2_0_1"/>
<feature type="domain" description="Smr" evidence="10">
    <location>
        <begin position="825"/>
        <end position="900"/>
    </location>
</feature>
<dbReference type="InterPro" id="IPR002625">
    <property type="entry name" value="Smr_dom"/>
</dbReference>
<dbReference type="PANTHER" id="PTHR48466">
    <property type="entry name" value="OS10G0509000 PROTEIN-RELATED"/>
    <property type="match status" value="1"/>
</dbReference>
<organism evidence="11">
    <name type="scientific">Guillardia theta (strain CCMP2712)</name>
    <name type="common">Cryptophyte</name>
    <dbReference type="NCBI Taxonomy" id="905079"/>
    <lineage>
        <taxon>Eukaryota</taxon>
        <taxon>Cryptophyceae</taxon>
        <taxon>Pyrenomonadales</taxon>
        <taxon>Geminigeraceae</taxon>
        <taxon>Guillardia</taxon>
    </lineage>
</organism>
<gene>
    <name evidence="11" type="ORF">GUITHDRAFT_110559</name>
</gene>
<dbReference type="Gene3D" id="3.40.50.300">
    <property type="entry name" value="P-loop containing nucleotide triphosphate hydrolases"/>
    <property type="match status" value="1"/>
</dbReference>
<protein>
    <recommendedName>
        <fullName evidence="10">Smr domain-containing protein</fullName>
    </recommendedName>
</protein>
<dbReference type="SUPFAM" id="SSF48334">
    <property type="entry name" value="DNA repair protein MutS, domain III"/>
    <property type="match status" value="1"/>
</dbReference>
<dbReference type="GO" id="GO:0140664">
    <property type="term" value="F:ATP-dependent DNA damage sensor activity"/>
    <property type="evidence" value="ECO:0007669"/>
    <property type="project" value="InterPro"/>
</dbReference>
<comment type="subcellular location">
    <subcellularLocation>
        <location evidence="1">Plastid</location>
        <location evidence="1">Chloroplast</location>
    </subcellularLocation>
</comment>
<evidence type="ECO:0000256" key="8">
    <source>
        <dbReference type="SAM" id="Coils"/>
    </source>
</evidence>
<dbReference type="SMART" id="SM00534">
    <property type="entry name" value="MUTSac"/>
    <property type="match status" value="1"/>
</dbReference>
<keyword evidence="2" id="KW-0699">rRNA-binding</keyword>
<reference evidence="12" key="3">
    <citation type="submission" date="2015-06" db="UniProtKB">
        <authorList>
            <consortium name="EnsemblProtists"/>
        </authorList>
    </citation>
    <scope>IDENTIFICATION</scope>
</reference>
<proteinExistence type="inferred from homology"/>
<feature type="region of interest" description="Disordered" evidence="9">
    <location>
        <begin position="776"/>
        <end position="810"/>
    </location>
</feature>
<evidence type="ECO:0000313" key="11">
    <source>
        <dbReference type="EMBL" id="EKX43436.1"/>
    </source>
</evidence>
<dbReference type="PIRSF" id="PIRSF005814">
    <property type="entry name" value="MutS_YshD"/>
    <property type="match status" value="1"/>
</dbReference>
<dbReference type="InterPro" id="IPR036187">
    <property type="entry name" value="DNA_mismatch_repair_MutS_sf"/>
</dbReference>
<dbReference type="OMA" id="IHAIIND"/>
<evidence type="ECO:0000256" key="5">
    <source>
        <dbReference type="ARBA" id="ARBA00022840"/>
    </source>
</evidence>
<dbReference type="RefSeq" id="XP_005830416.1">
    <property type="nucleotide sequence ID" value="XM_005830359.1"/>
</dbReference>
<evidence type="ECO:0000256" key="1">
    <source>
        <dbReference type="ARBA" id="ARBA00004229"/>
    </source>
</evidence>
<dbReference type="InterPro" id="IPR036063">
    <property type="entry name" value="Smr_dom_sf"/>
</dbReference>
<dbReference type="GO" id="GO:0005524">
    <property type="term" value="F:ATP binding"/>
    <property type="evidence" value="ECO:0007669"/>
    <property type="project" value="UniProtKB-KW"/>
</dbReference>
<sequence length="900" mass="97629">MTAFQSPAPYMLASNTPFCCKHSTSSPRAGKLSLSVLATRMGSNANEIMFVPGAPSSAQPQRGQGSRWEKWYGSSQTAGSKSGLQSATAETNALADGAAGTEDALESLRRKTEESLDWKFLKATLVNCSVTSMGRSALQQARPFKEVEEVERAYNAVEEIRMLNDDGTRLPLSQVGDVRELVTRAAKGDVLELDELYLCTKTMGAMREIEDVLHGRNETPTLMDIADDIHLDGSVVLQLKRSFDNVGQLSTKMYPQLQDLRKEIDKIAAAVTSTMDAMLKDTKIASTLQDSFYTIRENRFVLPVSATNKNKINGIVHGVSGTGSTVYIEPQEVIDLNNKLRLAEGELKAEEIRIMGLLSKKVGSLARDVKLATSAVCQLDMAAAREKFAEMLKAVRPEVSSGGEIDIRSGRHPVLVLRGIKPVANDMSMNGEKPAVVISGPNAGGKTIVLKTVGLCALLVQHGCWVPCEEGSKMALFRRVLASIGDQQTVEEDLSSFSSHLKTLNTMLQHADEGTLILLDEIASGTDPTQGAALAQAILEELLGKAPKMVVTTHYSQLKALATVDSRFGVAAMQYVNGAPTYRVLHGVSGESHAFSIAKKMGILEGVIERAESLMGEQAKMTKTLEALEEERTRASVAAQEAVEEREKLRRKLERLEKREEEIRSRAKELEKEGAREFLKQLKSAEQSVAEVIKQLQQNPDFKEVDKAKKLLDGLRTNLTAQEEEGAGEVPEGIKEGDFVMLLDVGSEGEVISPPSSKGELQVRVGPLTLRTKVDRVRKVEGKTASSSPSPRASGSLTQKRGKKTGSKEYKAALQRAVRTPVNTLDLRGFRAEQVGDAIDSFLDKMTSANQPTAFILSGHGTGVVKKVVQEHLATCMYAAAYAPASFEQGGDALTVVALK</sequence>
<dbReference type="AlphaFoldDB" id="L1J4K8"/>
<evidence type="ECO:0000256" key="4">
    <source>
        <dbReference type="ARBA" id="ARBA00022801"/>
    </source>
</evidence>
<dbReference type="GO" id="GO:0006298">
    <property type="term" value="P:mismatch repair"/>
    <property type="evidence" value="ECO:0007669"/>
    <property type="project" value="InterPro"/>
</dbReference>
<dbReference type="InterPro" id="IPR007696">
    <property type="entry name" value="DNA_mismatch_repair_MutS_core"/>
</dbReference>
<dbReference type="Pfam" id="PF01713">
    <property type="entry name" value="Smr"/>
    <property type="match status" value="1"/>
</dbReference>
<keyword evidence="13" id="KW-1185">Reference proteome</keyword>
<reference evidence="11 13" key="1">
    <citation type="journal article" date="2012" name="Nature">
        <title>Algal genomes reveal evolutionary mosaicism and the fate of nucleomorphs.</title>
        <authorList>
            <consortium name="DOE Joint Genome Institute"/>
            <person name="Curtis B.A."/>
            <person name="Tanifuji G."/>
            <person name="Burki F."/>
            <person name="Gruber A."/>
            <person name="Irimia M."/>
            <person name="Maruyama S."/>
            <person name="Arias M.C."/>
            <person name="Ball S.G."/>
            <person name="Gile G.H."/>
            <person name="Hirakawa Y."/>
            <person name="Hopkins J.F."/>
            <person name="Kuo A."/>
            <person name="Rensing S.A."/>
            <person name="Schmutz J."/>
            <person name="Symeonidi A."/>
            <person name="Elias M."/>
            <person name="Eveleigh R.J."/>
            <person name="Herman E.K."/>
            <person name="Klute M.J."/>
            <person name="Nakayama T."/>
            <person name="Obornik M."/>
            <person name="Reyes-Prieto A."/>
            <person name="Armbrust E.V."/>
            <person name="Aves S.J."/>
            <person name="Beiko R.G."/>
            <person name="Coutinho P."/>
            <person name="Dacks J.B."/>
            <person name="Durnford D.G."/>
            <person name="Fast N.M."/>
            <person name="Green B.R."/>
            <person name="Grisdale C.J."/>
            <person name="Hempel F."/>
            <person name="Henrissat B."/>
            <person name="Hoppner M.P."/>
            <person name="Ishida K."/>
            <person name="Kim E."/>
            <person name="Koreny L."/>
            <person name="Kroth P.G."/>
            <person name="Liu Y."/>
            <person name="Malik S.B."/>
            <person name="Maier U.G."/>
            <person name="McRose D."/>
            <person name="Mock T."/>
            <person name="Neilson J.A."/>
            <person name="Onodera N.T."/>
            <person name="Poole A.M."/>
            <person name="Pritham E.J."/>
            <person name="Richards T.A."/>
            <person name="Rocap G."/>
            <person name="Roy S.W."/>
            <person name="Sarai C."/>
            <person name="Schaack S."/>
            <person name="Shirato S."/>
            <person name="Slamovits C.H."/>
            <person name="Spencer D.F."/>
            <person name="Suzuki S."/>
            <person name="Worden A.Z."/>
            <person name="Zauner S."/>
            <person name="Barry K."/>
            <person name="Bell C."/>
            <person name="Bharti A.K."/>
            <person name="Crow J.A."/>
            <person name="Grimwood J."/>
            <person name="Kramer R."/>
            <person name="Lindquist E."/>
            <person name="Lucas S."/>
            <person name="Salamov A."/>
            <person name="McFadden G.I."/>
            <person name="Lane C.E."/>
            <person name="Keeling P.J."/>
            <person name="Gray M.W."/>
            <person name="Grigoriev I.V."/>
            <person name="Archibald J.M."/>
        </authorList>
    </citation>
    <scope>NUCLEOTIDE SEQUENCE</scope>
    <source>
        <strain evidence="11 13">CCMP2712</strain>
    </source>
</reference>
<dbReference type="Gene3D" id="3.30.1370.110">
    <property type="match status" value="1"/>
</dbReference>
<dbReference type="GO" id="GO:0016887">
    <property type="term" value="F:ATP hydrolysis activity"/>
    <property type="evidence" value="ECO:0007669"/>
    <property type="project" value="InterPro"/>
</dbReference>
<dbReference type="PaxDb" id="55529-EKX43436"/>
<keyword evidence="7" id="KW-0238">DNA-binding</keyword>
<dbReference type="GO" id="GO:0019843">
    <property type="term" value="F:rRNA binding"/>
    <property type="evidence" value="ECO:0007669"/>
    <property type="project" value="UniProtKB-KW"/>
</dbReference>